<geneLocation type="plasmid" evidence="5">
    <name>297_cp32-5</name>
</geneLocation>
<reference evidence="4" key="1">
    <citation type="journal article" date="2011" name="J. Bacteriol.">
        <title>Whole-genome sequences of thirteen isolates of Borrelia burgdorferi.</title>
        <authorList>
            <person name="Schutzer S.E."/>
            <person name="Fraser-Liggett C.M."/>
            <person name="Casjens S.R."/>
            <person name="Qiu W.G."/>
            <person name="Dunn J.J."/>
            <person name="Mongodin E.F."/>
            <person name="Luft B.J."/>
        </authorList>
    </citation>
    <scope>NUCLEOTIDE SEQUENCE [LARGE SCALE GENOMIC DNA]</scope>
    <source>
        <strain evidence="4">297</strain>
        <plasmid evidence="2">297_cp32-1</plasmid>
        <plasmid evidence="4">297_cp32-11</plasmid>
        <plasmid evidence="3">297_cp32-12</plasmid>
        <plasmid evidence="5">297_cp32-5</plasmid>
        <plasmid evidence="6">297_cp32-6</plasmid>
    </source>
</reference>
<evidence type="ECO:0000313" key="2">
    <source>
        <dbReference type="EMBL" id="ADQ44441.1"/>
    </source>
</evidence>
<feature type="domain" description="DUF3890" evidence="1">
    <location>
        <begin position="1"/>
        <end position="78"/>
    </location>
</feature>
<evidence type="ECO:0000259" key="1">
    <source>
        <dbReference type="Pfam" id="PF13029"/>
    </source>
</evidence>
<evidence type="ECO:0000313" key="3">
    <source>
        <dbReference type="EMBL" id="ADQ44470.1"/>
    </source>
</evidence>
<name>A0A9N7AME7_BORBG</name>
<dbReference type="EMBL" id="CP002263">
    <property type="protein sequence ID" value="ADQ44699.1"/>
    <property type="molecule type" value="Genomic_DNA"/>
</dbReference>
<geneLocation type="plasmid" evidence="3">
    <name>297_cp32-12</name>
</geneLocation>
<protein>
    <submittedName>
        <fullName evidence="4">BBM07-like protein</fullName>
    </submittedName>
</protein>
<accession>A0A9N7AME7</accession>
<proteinExistence type="predicted"/>
<evidence type="ECO:0000313" key="4">
    <source>
        <dbReference type="EMBL" id="ADQ44620.1"/>
    </source>
</evidence>
<sequence length="153" mass="17259">MKMSEQENLQTQVVGEEELLVTKLHSEVLLLLGIDKFALSRQNFLLHLSLLQAILVTRGIDASSLTYEQIFLLTFYHMGCQLRKQGVVREFEFDRIKKEKFNELELDYYPSSSGGEEGGEGGCGSNKNFCSQLDAFLEKLKRETSTPSCVGVV</sequence>
<dbReference type="Pfam" id="PF13029">
    <property type="entry name" value="DUF3890"/>
    <property type="match status" value="1"/>
</dbReference>
<organism evidence="4">
    <name type="scientific">Borreliella burgdorferi 297</name>
    <dbReference type="NCBI Taxonomy" id="521009"/>
    <lineage>
        <taxon>Bacteria</taxon>
        <taxon>Pseudomonadati</taxon>
        <taxon>Spirochaetota</taxon>
        <taxon>Spirochaetia</taxon>
        <taxon>Spirochaetales</taxon>
        <taxon>Borreliaceae</taxon>
        <taxon>Borreliella</taxon>
    </lineage>
</organism>
<keyword evidence="4" id="KW-0614">Plasmid</keyword>
<evidence type="ECO:0000313" key="6">
    <source>
        <dbReference type="EMBL" id="ADQ44699.1"/>
    </source>
</evidence>
<dbReference type="EMBL" id="CP002255">
    <property type="protein sequence ID" value="ADQ44470.1"/>
    <property type="molecule type" value="Genomic_DNA"/>
</dbReference>
<evidence type="ECO:0000313" key="5">
    <source>
        <dbReference type="EMBL" id="ADQ44652.1"/>
    </source>
</evidence>
<geneLocation type="plasmid" evidence="6">
    <name>297_cp32-6</name>
</geneLocation>
<dbReference type="InterPro" id="IPR024988">
    <property type="entry name" value="DUF3890"/>
</dbReference>
<dbReference type="AlphaFoldDB" id="A0A9N7AME7"/>
<dbReference type="EMBL" id="CP002261">
    <property type="protein sequence ID" value="ADQ44652.1"/>
    <property type="molecule type" value="Genomic_DNA"/>
</dbReference>
<geneLocation type="plasmid" evidence="4">
    <name>297_cp32-11</name>
</geneLocation>
<dbReference type="EMBL" id="CP002254">
    <property type="protein sequence ID" value="ADQ44441.1"/>
    <property type="molecule type" value="Genomic_DNA"/>
</dbReference>
<dbReference type="EMBL" id="CP002260">
    <property type="protein sequence ID" value="ADQ44620.1"/>
    <property type="molecule type" value="Genomic_DNA"/>
</dbReference>
<geneLocation type="plasmid" evidence="2">
    <name>297_cp32-1</name>
</geneLocation>
<gene>
    <name evidence="6" type="ORF">Bbu297_M07</name>
    <name evidence="2" type="ORF">Bbu297_P07</name>
    <name evidence="5" type="ORF">Bbu297_V07</name>
    <name evidence="4" type="ORF">Bbu297_W08</name>
    <name evidence="3" type="ORF">Bbu297_X07</name>
</gene>